<dbReference type="PANTHER" id="PTHR42339:SF1">
    <property type="entry name" value="HISTONE H1"/>
    <property type="match status" value="1"/>
</dbReference>
<protein>
    <recommendedName>
        <fullName evidence="2">DUF7726 domain-containing protein</fullName>
    </recommendedName>
</protein>
<dbReference type="Proteomes" id="UP001530400">
    <property type="component" value="Unassembled WGS sequence"/>
</dbReference>
<keyword evidence="4" id="KW-1185">Reference proteome</keyword>
<feature type="region of interest" description="Disordered" evidence="1">
    <location>
        <begin position="220"/>
        <end position="239"/>
    </location>
</feature>
<accession>A0ABD3N480</accession>
<dbReference type="EMBL" id="JALLPJ020001311">
    <property type="protein sequence ID" value="KAL3770429.1"/>
    <property type="molecule type" value="Genomic_DNA"/>
</dbReference>
<evidence type="ECO:0000313" key="3">
    <source>
        <dbReference type="EMBL" id="KAL3770429.1"/>
    </source>
</evidence>
<dbReference type="Pfam" id="PF24852">
    <property type="entry name" value="DUF7726"/>
    <property type="match status" value="2"/>
</dbReference>
<proteinExistence type="predicted"/>
<dbReference type="InterPro" id="IPR056143">
    <property type="entry name" value="DUF7726"/>
</dbReference>
<feature type="domain" description="DUF7726" evidence="2">
    <location>
        <begin position="267"/>
        <end position="338"/>
    </location>
</feature>
<dbReference type="AlphaFoldDB" id="A0ABD3N480"/>
<comment type="caution">
    <text evidence="3">The sequence shown here is derived from an EMBL/GenBank/DDBJ whole genome shotgun (WGS) entry which is preliminary data.</text>
</comment>
<feature type="domain" description="DUF7726" evidence="2">
    <location>
        <begin position="138"/>
        <end position="204"/>
    </location>
</feature>
<sequence length="377" mass="41950">MNPYNNINNNNSMPPWMDYAMWQNSALNPANILNAGRSFAPIGGPSFAAAQQPMAGNSNYLMNVNHQMIPNQFPPYAAAMKAVLSSVGNVPRPPPQQYLPAANANAASNSYEDDDDSVATEMSWDHPQWIPRDMNGQQKSPNKIRGELQRYIDACKADGSMTQTQIIDKMGVNSNSFRKFMNPKTYKDQWSATQNGTYWAAAKLLARAKYEKELAKMAGGKRKSVEEGGSSKRAKVASEKKPRAMVQLEALQLIERIGNVEGVSSRPVYDSCPQLVKKMKDFLQRPGMTKSIMCLALGDINSGSLNKFLMGKGQDQCGNVAYREGWVFFEKLRILEGKSKSDARLSNELAHPKGFSLEKARPARHIKWLPPHPTFGW</sequence>
<evidence type="ECO:0000256" key="1">
    <source>
        <dbReference type="SAM" id="MobiDB-lite"/>
    </source>
</evidence>
<evidence type="ECO:0000259" key="2">
    <source>
        <dbReference type="Pfam" id="PF24852"/>
    </source>
</evidence>
<gene>
    <name evidence="3" type="ORF">ACHAWO_009509</name>
</gene>
<reference evidence="3 4" key="1">
    <citation type="submission" date="2024-10" db="EMBL/GenBank/DDBJ databases">
        <title>Updated reference genomes for cyclostephanoid diatoms.</title>
        <authorList>
            <person name="Roberts W.R."/>
            <person name="Alverson A.J."/>
        </authorList>
    </citation>
    <scope>NUCLEOTIDE SEQUENCE [LARGE SCALE GENOMIC DNA]</scope>
    <source>
        <strain evidence="3 4">AJA010-31</strain>
    </source>
</reference>
<organism evidence="3 4">
    <name type="scientific">Cyclotella atomus</name>
    <dbReference type="NCBI Taxonomy" id="382360"/>
    <lineage>
        <taxon>Eukaryota</taxon>
        <taxon>Sar</taxon>
        <taxon>Stramenopiles</taxon>
        <taxon>Ochrophyta</taxon>
        <taxon>Bacillariophyta</taxon>
        <taxon>Coscinodiscophyceae</taxon>
        <taxon>Thalassiosirophycidae</taxon>
        <taxon>Stephanodiscales</taxon>
        <taxon>Stephanodiscaceae</taxon>
        <taxon>Cyclotella</taxon>
    </lineage>
</organism>
<dbReference type="PANTHER" id="PTHR42339">
    <property type="entry name" value="HISTONE H1"/>
    <property type="match status" value="1"/>
</dbReference>
<feature type="compositionally biased region" description="Basic and acidic residues" evidence="1">
    <location>
        <begin position="223"/>
        <end position="239"/>
    </location>
</feature>
<evidence type="ECO:0000313" key="4">
    <source>
        <dbReference type="Proteomes" id="UP001530400"/>
    </source>
</evidence>
<name>A0ABD3N480_9STRA</name>